<feature type="domain" description="Plus3" evidence="6">
    <location>
        <begin position="265"/>
        <end position="403"/>
    </location>
</feature>
<dbReference type="HOGENOM" id="CLU_019525_0_0_1"/>
<dbReference type="EMBL" id="KN847532">
    <property type="protein sequence ID" value="KIW07457.1"/>
    <property type="molecule type" value="Genomic_DNA"/>
</dbReference>
<feature type="compositionally biased region" description="Low complexity" evidence="5">
    <location>
        <begin position="91"/>
        <end position="103"/>
    </location>
</feature>
<feature type="region of interest" description="Disordered" evidence="5">
    <location>
        <begin position="1"/>
        <end position="130"/>
    </location>
</feature>
<keyword evidence="3" id="KW-0804">Transcription</keyword>
<keyword evidence="8" id="KW-1185">Reference proteome</keyword>
<keyword evidence="2" id="KW-0805">Transcription regulation</keyword>
<dbReference type="Pfam" id="PF03126">
    <property type="entry name" value="Plus-3"/>
    <property type="match status" value="1"/>
</dbReference>
<accession>A0A0D2AL05</accession>
<evidence type="ECO:0000256" key="4">
    <source>
        <dbReference type="ARBA" id="ARBA00023242"/>
    </source>
</evidence>
<evidence type="ECO:0000313" key="8">
    <source>
        <dbReference type="Proteomes" id="UP000053259"/>
    </source>
</evidence>
<gene>
    <name evidence="7" type="ORF">PV09_01428</name>
</gene>
<dbReference type="OrthoDB" id="166375at2759"/>
<evidence type="ECO:0000256" key="3">
    <source>
        <dbReference type="ARBA" id="ARBA00023163"/>
    </source>
</evidence>
<feature type="compositionally biased region" description="Low complexity" evidence="5">
    <location>
        <begin position="237"/>
        <end position="248"/>
    </location>
</feature>
<evidence type="ECO:0000256" key="1">
    <source>
        <dbReference type="ARBA" id="ARBA00004123"/>
    </source>
</evidence>
<feature type="compositionally biased region" description="Low complexity" evidence="5">
    <location>
        <begin position="36"/>
        <end position="47"/>
    </location>
</feature>
<dbReference type="AlphaFoldDB" id="A0A0D2AL05"/>
<dbReference type="GeneID" id="27309401"/>
<evidence type="ECO:0000313" key="7">
    <source>
        <dbReference type="EMBL" id="KIW07458.1"/>
    </source>
</evidence>
<dbReference type="SUPFAM" id="SSF159042">
    <property type="entry name" value="Plus3-like"/>
    <property type="match status" value="1"/>
</dbReference>
<dbReference type="PANTHER" id="PTHR13115:SF8">
    <property type="entry name" value="RNA POLYMERASE-ASSOCIATED PROTEIN RTF1 HOMOLOG"/>
    <property type="match status" value="1"/>
</dbReference>
<dbReference type="PROSITE" id="PS51360">
    <property type="entry name" value="PLUS3"/>
    <property type="match status" value="1"/>
</dbReference>
<feature type="region of interest" description="Disordered" evidence="5">
    <location>
        <begin position="151"/>
        <end position="266"/>
    </location>
</feature>
<reference evidence="7 8" key="1">
    <citation type="submission" date="2015-01" db="EMBL/GenBank/DDBJ databases">
        <title>The Genome Sequence of Ochroconis gallopava CBS43764.</title>
        <authorList>
            <consortium name="The Broad Institute Genomics Platform"/>
            <person name="Cuomo C."/>
            <person name="de Hoog S."/>
            <person name="Gorbushina A."/>
            <person name="Stielow B."/>
            <person name="Teixiera M."/>
            <person name="Abouelleil A."/>
            <person name="Chapman S.B."/>
            <person name="Priest M."/>
            <person name="Young S.K."/>
            <person name="Wortman J."/>
            <person name="Nusbaum C."/>
            <person name="Birren B."/>
        </authorList>
    </citation>
    <scope>NUCLEOTIDE SEQUENCE [LARGE SCALE GENOMIC DNA]</scope>
    <source>
        <strain evidence="7 8">CBS 43764</strain>
    </source>
</reference>
<organism evidence="7 8">
    <name type="scientific">Verruconis gallopava</name>
    <dbReference type="NCBI Taxonomy" id="253628"/>
    <lineage>
        <taxon>Eukaryota</taxon>
        <taxon>Fungi</taxon>
        <taxon>Dikarya</taxon>
        <taxon>Ascomycota</taxon>
        <taxon>Pezizomycotina</taxon>
        <taxon>Dothideomycetes</taxon>
        <taxon>Pleosporomycetidae</taxon>
        <taxon>Venturiales</taxon>
        <taxon>Sympoventuriaceae</taxon>
        <taxon>Verruconis</taxon>
    </lineage>
</organism>
<keyword evidence="4" id="KW-0539">Nucleus</keyword>
<dbReference type="STRING" id="253628.A0A0D2AL05"/>
<dbReference type="RefSeq" id="XP_016217327.1">
    <property type="nucleotide sequence ID" value="XM_016354315.1"/>
</dbReference>
<protein>
    <recommendedName>
        <fullName evidence="6">Plus3 domain-containing protein</fullName>
    </recommendedName>
</protein>
<dbReference type="GO" id="GO:0003677">
    <property type="term" value="F:DNA binding"/>
    <property type="evidence" value="ECO:0007669"/>
    <property type="project" value="InterPro"/>
</dbReference>
<proteinExistence type="predicted"/>
<feature type="compositionally biased region" description="Polar residues" evidence="5">
    <location>
        <begin position="48"/>
        <end position="60"/>
    </location>
</feature>
<dbReference type="Proteomes" id="UP000053259">
    <property type="component" value="Unassembled WGS sequence"/>
</dbReference>
<dbReference type="RefSeq" id="XP_016217326.1">
    <property type="nucleotide sequence ID" value="XM_016354314.1"/>
</dbReference>
<comment type="subcellular location">
    <subcellularLocation>
        <location evidence="1">Nucleus</location>
    </subcellularLocation>
</comment>
<dbReference type="GO" id="GO:1990269">
    <property type="term" value="F:RNA polymerase II C-terminal domain phosphoserine binding"/>
    <property type="evidence" value="ECO:0007669"/>
    <property type="project" value="TreeGrafter"/>
</dbReference>
<feature type="compositionally biased region" description="Low complexity" evidence="5">
    <location>
        <begin position="519"/>
        <end position="534"/>
    </location>
</feature>
<name>A0A0D2AL05_9PEZI</name>
<evidence type="ECO:0000259" key="6">
    <source>
        <dbReference type="PROSITE" id="PS51360"/>
    </source>
</evidence>
<dbReference type="SMART" id="SM00719">
    <property type="entry name" value="Plus3"/>
    <property type="match status" value="1"/>
</dbReference>
<feature type="compositionally biased region" description="Low complexity" evidence="5">
    <location>
        <begin position="477"/>
        <end position="501"/>
    </location>
</feature>
<evidence type="ECO:0000256" key="2">
    <source>
        <dbReference type="ARBA" id="ARBA00023015"/>
    </source>
</evidence>
<dbReference type="FunCoup" id="A0A0D2AL05">
    <property type="interactions" value="327"/>
</dbReference>
<dbReference type="InterPro" id="IPR004343">
    <property type="entry name" value="Plus-3_dom"/>
</dbReference>
<sequence>MDDFLDDDALLAMVGDESEGKDEAADSTSGDRERSSSPAAARSPTPEQSSPRESTETSKTQPRRGVATKMPSKGTARRRKTEESDREDEASSLPGSPVSLGSDAMDESDSDASPAEYLDATTNDVPYPLEGKYKNAADKAYVLSLTEVEREQVLAEREEEAAAKRREMQLKNLLDSKEAEKSRKRKAAAEMDDERRPSRAKTSREKVLDAYKTQREQAKEGGRRRQLGRSTRRSRSRSVASSRDASGSPDIEYPVGAPQKETDQPAELADIERIRVGRTRLAKVCFFPKFEETMIGCFVRVCIGQDANRQPEYRMTVIKSIVTGTPYLVDASPAVQPFYTDQYVLLAHGKAQKQWSFMHCSDSKFTEKEFNRWKQQLTVTDGLPLTMKSETDKICAKINALLDHHLTSEEINEKIAKREKYKHLFATSAASAPVKRTQSDDAAEKLRLRNEKIRKQNTADVRKALVAEQAKRRARMKAQMAQSRPAASNTATPPAADTSNSLAVPSNDFDDLFSGGSDVSRAASPAVGSPAPAVQNSTTSVSQSGTNTPHKHKPGRFTKMTMDDDIISSMDLAIDIEI</sequence>
<dbReference type="InterPro" id="IPR036128">
    <property type="entry name" value="Plus3-like_sf"/>
</dbReference>
<feature type="compositionally biased region" description="Basic and acidic residues" evidence="5">
    <location>
        <begin position="151"/>
        <end position="223"/>
    </location>
</feature>
<dbReference type="PANTHER" id="PTHR13115">
    <property type="entry name" value="RNA POLYMERASE-ASSOCIATED PROTEIN RTF1 HOMOLOG"/>
    <property type="match status" value="1"/>
</dbReference>
<feature type="compositionally biased region" description="Polar residues" evidence="5">
    <location>
        <begin position="535"/>
        <end position="548"/>
    </location>
</feature>
<dbReference type="GO" id="GO:0016593">
    <property type="term" value="C:Cdc73/Paf1 complex"/>
    <property type="evidence" value="ECO:0007669"/>
    <property type="project" value="TreeGrafter"/>
</dbReference>
<feature type="region of interest" description="Disordered" evidence="5">
    <location>
        <begin position="469"/>
        <end position="558"/>
    </location>
</feature>
<evidence type="ECO:0000256" key="5">
    <source>
        <dbReference type="SAM" id="MobiDB-lite"/>
    </source>
</evidence>
<feature type="compositionally biased region" description="Basic and acidic residues" evidence="5">
    <location>
        <begin position="21"/>
        <end position="35"/>
    </location>
</feature>
<feature type="compositionally biased region" description="Basic residues" evidence="5">
    <location>
        <begin position="224"/>
        <end position="236"/>
    </location>
</feature>
<dbReference type="Gene3D" id="3.90.70.200">
    <property type="entry name" value="Plus-3 domain"/>
    <property type="match status" value="1"/>
</dbReference>
<dbReference type="EMBL" id="KN847532">
    <property type="protein sequence ID" value="KIW07458.1"/>
    <property type="molecule type" value="Genomic_DNA"/>
</dbReference>
<dbReference type="VEuPathDB" id="FungiDB:PV09_01428"/>